<protein>
    <recommendedName>
        <fullName evidence="6">Clathrin light chain</fullName>
    </recommendedName>
</protein>
<dbReference type="GO" id="GO:0030132">
    <property type="term" value="C:clathrin coat of coated pit"/>
    <property type="evidence" value="ECO:0007669"/>
    <property type="project" value="InterPro"/>
</dbReference>
<evidence type="ECO:0000256" key="1">
    <source>
        <dbReference type="ARBA" id="ARBA00004180"/>
    </source>
</evidence>
<gene>
    <name evidence="7" type="primary">CLCA</name>
    <name evidence="7" type="ORF">TR133479</name>
</gene>
<proteinExistence type="inferred from homology"/>
<evidence type="ECO:0000256" key="2">
    <source>
        <dbReference type="ARBA" id="ARBA00005263"/>
    </source>
</evidence>
<keyword evidence="4 6" id="KW-0168">Coated pit</keyword>
<evidence type="ECO:0000313" key="7">
    <source>
        <dbReference type="EMBL" id="JAP43768.1"/>
    </source>
</evidence>
<dbReference type="PANTHER" id="PTHR10639:SF7">
    <property type="entry name" value="CLATHRIN LIGHT CHAIN"/>
    <property type="match status" value="1"/>
</dbReference>
<comment type="subcellular location">
    <subcellularLocation>
        <location evidence="1 6">Cytoplasmic vesicle membrane</location>
        <topology evidence="1 6">Peripheral membrane protein</topology>
        <orientation evidence="1 6">Cytoplasmic side</orientation>
    </subcellularLocation>
    <subcellularLocation>
        <location evidence="6">Membrane</location>
        <location evidence="6">Coated pit</location>
        <topology evidence="6">Peripheral membrane protein</topology>
        <orientation evidence="6">Cytoplasmic side</orientation>
    </subcellularLocation>
    <text evidence="6">Cytoplasmic face of coated pits and vesicles.</text>
</comment>
<sequence length="204" mass="22875">MDDFTSVFLNRGKGELRDLENTVSYTPFGVTTPVAVGETQSTVADAAFASDCAGEPESIRIWRKEFHESIEERDLTESKKQVLLLETAKKEIQDWEAWHQRNTLKSRQINRMHEEELHAARDKVVLLSASLAKVDPSDVAIWERICQLCDLAGSSGDWSAGGSGSISLNKASTTQYSQNPPKDVTRFRSLLLSLRKDPPKLLRQ</sequence>
<dbReference type="GO" id="GO:0006886">
    <property type="term" value="P:intracellular protein transport"/>
    <property type="evidence" value="ECO:0007669"/>
    <property type="project" value="InterPro"/>
</dbReference>
<keyword evidence="5 6" id="KW-0968">Cytoplasmic vesicle</keyword>
<comment type="similarity">
    <text evidence="2 6">Belongs to the clathrin light chain family.</text>
</comment>
<dbReference type="InterPro" id="IPR000996">
    <property type="entry name" value="Clathrin_L-chain"/>
</dbReference>
<comment type="function">
    <text evidence="6">Clathrin is the major protein of the polyhedral coat of coated pits and vesicles.</text>
</comment>
<dbReference type="GO" id="GO:0005198">
    <property type="term" value="F:structural molecule activity"/>
    <property type="evidence" value="ECO:0007669"/>
    <property type="project" value="InterPro"/>
</dbReference>
<evidence type="ECO:0000256" key="5">
    <source>
        <dbReference type="ARBA" id="ARBA00023329"/>
    </source>
</evidence>
<dbReference type="GO" id="GO:0030130">
    <property type="term" value="C:clathrin coat of trans-Golgi network vesicle"/>
    <property type="evidence" value="ECO:0007669"/>
    <property type="project" value="InterPro"/>
</dbReference>
<evidence type="ECO:0000256" key="3">
    <source>
        <dbReference type="ARBA" id="ARBA00023136"/>
    </source>
</evidence>
<evidence type="ECO:0000256" key="6">
    <source>
        <dbReference type="RuleBase" id="RU363137"/>
    </source>
</evidence>
<dbReference type="EMBL" id="GEEE01019457">
    <property type="protein sequence ID" value="JAP43768.1"/>
    <property type="molecule type" value="Transcribed_RNA"/>
</dbReference>
<dbReference type="GO" id="GO:0032050">
    <property type="term" value="F:clathrin heavy chain binding"/>
    <property type="evidence" value="ECO:0007669"/>
    <property type="project" value="TreeGrafter"/>
</dbReference>
<keyword evidence="3 6" id="KW-0472">Membrane</keyword>
<organism evidence="7">
    <name type="scientific">Schistocephalus solidus</name>
    <name type="common">Tapeworm</name>
    <dbReference type="NCBI Taxonomy" id="70667"/>
    <lineage>
        <taxon>Eukaryota</taxon>
        <taxon>Metazoa</taxon>
        <taxon>Spiralia</taxon>
        <taxon>Lophotrochozoa</taxon>
        <taxon>Platyhelminthes</taxon>
        <taxon>Cestoda</taxon>
        <taxon>Eucestoda</taxon>
        <taxon>Diphyllobothriidea</taxon>
        <taxon>Diphyllobothriidae</taxon>
        <taxon>Schistocephalus</taxon>
    </lineage>
</organism>
<name>A0A0X3NW26_SCHSO</name>
<dbReference type="PANTHER" id="PTHR10639">
    <property type="entry name" value="CLATHRIN LIGHT CHAIN"/>
    <property type="match status" value="1"/>
</dbReference>
<dbReference type="AlphaFoldDB" id="A0A0X3NW26"/>
<dbReference type="Pfam" id="PF01086">
    <property type="entry name" value="Clathrin_lg_ch"/>
    <property type="match status" value="1"/>
</dbReference>
<dbReference type="GO" id="GO:0072583">
    <property type="term" value="P:clathrin-dependent endocytosis"/>
    <property type="evidence" value="ECO:0007669"/>
    <property type="project" value="TreeGrafter"/>
</dbReference>
<accession>A0A0X3NW26</accession>
<reference evidence="7" key="1">
    <citation type="submission" date="2016-01" db="EMBL/GenBank/DDBJ databases">
        <title>Reference transcriptome for the parasite Schistocephalus solidus: insights into the molecular evolution of parasitism.</title>
        <authorList>
            <person name="Hebert F.O."/>
            <person name="Grambauer S."/>
            <person name="Barber I."/>
            <person name="Landry C.R."/>
            <person name="Aubin-Horth N."/>
        </authorList>
    </citation>
    <scope>NUCLEOTIDE SEQUENCE</scope>
</reference>
<evidence type="ECO:0000256" key="4">
    <source>
        <dbReference type="ARBA" id="ARBA00023176"/>
    </source>
</evidence>